<evidence type="ECO:0000256" key="2">
    <source>
        <dbReference type="ARBA" id="ARBA00022679"/>
    </source>
</evidence>
<dbReference type="CDD" id="cd11301">
    <property type="entry name" value="Fut1_Fut2_like"/>
    <property type="match status" value="1"/>
</dbReference>
<protein>
    <recommendedName>
        <fullName evidence="4">Alpha-1,2-fucosyltransferase</fullName>
    </recommendedName>
</protein>
<dbReference type="GO" id="GO:0008107">
    <property type="term" value="F:galactoside 2-alpha-L-fucosyltransferase activity"/>
    <property type="evidence" value="ECO:0007669"/>
    <property type="project" value="InterPro"/>
</dbReference>
<dbReference type="Pfam" id="PF01531">
    <property type="entry name" value="Glyco_transf_11"/>
    <property type="match status" value="1"/>
</dbReference>
<dbReference type="GO" id="GO:0005975">
    <property type="term" value="P:carbohydrate metabolic process"/>
    <property type="evidence" value="ECO:0007669"/>
    <property type="project" value="InterPro"/>
</dbReference>
<organism evidence="3">
    <name type="scientific">viral metagenome</name>
    <dbReference type="NCBI Taxonomy" id="1070528"/>
    <lineage>
        <taxon>unclassified sequences</taxon>
        <taxon>metagenomes</taxon>
        <taxon>organismal metagenomes</taxon>
    </lineage>
</organism>
<accession>A0A6C0ERJ9</accession>
<evidence type="ECO:0000256" key="1">
    <source>
        <dbReference type="ARBA" id="ARBA00022676"/>
    </source>
</evidence>
<keyword evidence="1" id="KW-0328">Glycosyltransferase</keyword>
<sequence length="293" mass="34814">MISVNLMGGLGNQLFQIFTTIAYAIKYKHKFVFPYSDKLAQRVTYWNNFMLSLKLFTTANLNNRVTNADIQNMENIGEKEFRYNELPASDPSTPFKLNGYFQSYKYFENEVEQIYSLLRLDKQKQQIMEEYSDLFSLDRTKISMHFRLGDYKQLQHYHPIMPPQYYQNALTTIFEQSSIKDASVLYFCEEEDNNIVTQFINVLKMHFDTTSYKIEFVKVDDKIADWKQMLIMGCCYHNIIANSSFSWWGAYMNSNVDKIVCYPALWFGQTMHEHHGFKDTQDLFPEKWIKIHV</sequence>
<evidence type="ECO:0000313" key="3">
    <source>
        <dbReference type="EMBL" id="QHT31657.1"/>
    </source>
</evidence>
<dbReference type="GO" id="GO:0016020">
    <property type="term" value="C:membrane"/>
    <property type="evidence" value="ECO:0007669"/>
    <property type="project" value="InterPro"/>
</dbReference>
<dbReference type="InterPro" id="IPR002516">
    <property type="entry name" value="Glyco_trans_11"/>
</dbReference>
<keyword evidence="2" id="KW-0808">Transferase</keyword>
<dbReference type="AlphaFoldDB" id="A0A6C0ERJ9"/>
<reference evidence="3" key="1">
    <citation type="journal article" date="2020" name="Nature">
        <title>Giant virus diversity and host interactions through global metagenomics.</title>
        <authorList>
            <person name="Schulz F."/>
            <person name="Roux S."/>
            <person name="Paez-Espino D."/>
            <person name="Jungbluth S."/>
            <person name="Walsh D.A."/>
            <person name="Denef V.J."/>
            <person name="McMahon K.D."/>
            <person name="Konstantinidis K.T."/>
            <person name="Eloe-Fadrosh E.A."/>
            <person name="Kyrpides N.C."/>
            <person name="Woyke T."/>
        </authorList>
    </citation>
    <scope>NUCLEOTIDE SEQUENCE</scope>
    <source>
        <strain evidence="3">GVMAG-M-3300009155-48</strain>
    </source>
</reference>
<dbReference type="PANTHER" id="PTHR11927:SF9">
    <property type="entry name" value="L-FUCOSYLTRANSFERASE"/>
    <property type="match status" value="1"/>
</dbReference>
<dbReference type="EMBL" id="MN738924">
    <property type="protein sequence ID" value="QHT31657.1"/>
    <property type="molecule type" value="Genomic_DNA"/>
</dbReference>
<dbReference type="PANTHER" id="PTHR11927">
    <property type="entry name" value="GALACTOSIDE 2-L-FUCOSYLTRANSFERASE"/>
    <property type="match status" value="1"/>
</dbReference>
<name>A0A6C0ERJ9_9ZZZZ</name>
<evidence type="ECO:0008006" key="4">
    <source>
        <dbReference type="Google" id="ProtNLM"/>
    </source>
</evidence>
<proteinExistence type="predicted"/>